<dbReference type="PANTHER" id="PTHR13812">
    <property type="entry name" value="KETIMINE REDUCTASE MU-CRYSTALLIN"/>
    <property type="match status" value="1"/>
</dbReference>
<dbReference type="SUPFAM" id="SSF51735">
    <property type="entry name" value="NAD(P)-binding Rossmann-fold domains"/>
    <property type="match status" value="1"/>
</dbReference>
<gene>
    <name evidence="1" type="ORF">MetfoDRAFT_0103</name>
</gene>
<proteinExistence type="predicted"/>
<evidence type="ECO:0000313" key="2">
    <source>
        <dbReference type="Proteomes" id="UP000003706"/>
    </source>
</evidence>
<organism evidence="1 2">
    <name type="scientific">Methanotorris formicicus Mc-S-70</name>
    <dbReference type="NCBI Taxonomy" id="647171"/>
    <lineage>
        <taxon>Archaea</taxon>
        <taxon>Methanobacteriati</taxon>
        <taxon>Methanobacteriota</taxon>
        <taxon>Methanomada group</taxon>
        <taxon>Methanococci</taxon>
        <taxon>Methanococcales</taxon>
        <taxon>Methanocaldococcaceae</taxon>
        <taxon>Methanotorris</taxon>
    </lineage>
</organism>
<keyword evidence="2" id="KW-1185">Reference proteome</keyword>
<dbReference type="Proteomes" id="UP000003706">
    <property type="component" value="Unassembled WGS sequence"/>
</dbReference>
<protein>
    <submittedName>
        <fullName evidence="1">Ornithine cyclodeaminase/mu-crystallin</fullName>
    </submittedName>
</protein>
<dbReference type="PATRIC" id="fig|647171.4.peg.99"/>
<accession>H1KWD0</accession>
<dbReference type="GO" id="GO:0005737">
    <property type="term" value="C:cytoplasm"/>
    <property type="evidence" value="ECO:0007669"/>
    <property type="project" value="TreeGrafter"/>
</dbReference>
<name>H1KWD0_9EURY</name>
<dbReference type="AlphaFoldDB" id="H1KWD0"/>
<dbReference type="Gene3D" id="3.40.50.720">
    <property type="entry name" value="NAD(P)-binding Rossmann-like Domain"/>
    <property type="match status" value="1"/>
</dbReference>
<dbReference type="Pfam" id="PF02423">
    <property type="entry name" value="OCD_Mu_crystall"/>
    <property type="match status" value="1"/>
</dbReference>
<dbReference type="InterPro" id="IPR003462">
    <property type="entry name" value="ODC_Mu_crystall"/>
</dbReference>
<evidence type="ECO:0000313" key="1">
    <source>
        <dbReference type="EMBL" id="EHP89507.1"/>
    </source>
</evidence>
<sequence length="95" mass="10681">MLLKADKIVVDCYEQTMHSGEINVPISNNEITKENIYGEIGEIIVGKKNGREKDNEITIFDSTGLAIQDVAVAHRLYLEAQKLGIRNRVELVRVV</sequence>
<dbReference type="PANTHER" id="PTHR13812:SF19">
    <property type="entry name" value="KETIMINE REDUCTASE MU-CRYSTALLIN"/>
    <property type="match status" value="1"/>
</dbReference>
<dbReference type="InterPro" id="IPR036291">
    <property type="entry name" value="NAD(P)-bd_dom_sf"/>
</dbReference>
<dbReference type="EMBL" id="AGJL01000002">
    <property type="protein sequence ID" value="EHP89507.1"/>
    <property type="molecule type" value="Genomic_DNA"/>
</dbReference>
<reference evidence="1 2" key="1">
    <citation type="submission" date="2011-09" db="EMBL/GenBank/DDBJ databases">
        <title>The draft genome of Methanotorris formicicus Mc-S-70.</title>
        <authorList>
            <consortium name="US DOE Joint Genome Institute (JGI-PGF)"/>
            <person name="Lucas S."/>
            <person name="Han J."/>
            <person name="Lapidus A."/>
            <person name="Cheng J.-F."/>
            <person name="Goodwin L."/>
            <person name="Pitluck S."/>
            <person name="Peters L."/>
            <person name="Land M.L."/>
            <person name="Hauser L."/>
            <person name="Sieprawska-Lupa M."/>
            <person name="Takai K."/>
            <person name="Miyazaki J."/>
            <person name="Whitman W."/>
            <person name="Woyke T.J."/>
        </authorList>
    </citation>
    <scope>NUCLEOTIDE SEQUENCE [LARGE SCALE GENOMIC DNA]</scope>
    <source>
        <strain evidence="1 2">Mc-S-70</strain>
    </source>
</reference>
<dbReference type="STRING" id="647171.MetfoDRAFT_0103"/>
<comment type="caution">
    <text evidence="1">The sequence shown here is derived from an EMBL/GenBank/DDBJ whole genome shotgun (WGS) entry which is preliminary data.</text>
</comment>